<keyword evidence="4" id="KW-0680">Restriction system</keyword>
<dbReference type="GO" id="GO:0009007">
    <property type="term" value="F:site-specific DNA-methyltransferase (adenine-specific) activity"/>
    <property type="evidence" value="ECO:0007669"/>
    <property type="project" value="UniProtKB-EC"/>
</dbReference>
<organism evidence="7 8">
    <name type="scientific">Prochlorothrix hollandica PCC 9006 = CALU 1027</name>
    <dbReference type="NCBI Taxonomy" id="317619"/>
    <lineage>
        <taxon>Bacteria</taxon>
        <taxon>Bacillati</taxon>
        <taxon>Cyanobacteriota</taxon>
        <taxon>Cyanophyceae</taxon>
        <taxon>Prochlorotrichales</taxon>
        <taxon>Prochlorotrichaceae</taxon>
        <taxon>Prochlorothrix</taxon>
    </lineage>
</organism>
<dbReference type="Pfam" id="PF02384">
    <property type="entry name" value="N6_Mtase"/>
    <property type="match status" value="1"/>
</dbReference>
<dbReference type="SUPFAM" id="SSF53335">
    <property type="entry name" value="S-adenosyl-L-methionine-dependent methyltransferases"/>
    <property type="match status" value="1"/>
</dbReference>
<dbReference type="InterPro" id="IPR050953">
    <property type="entry name" value="N4_N6_ade-DNA_methylase"/>
</dbReference>
<keyword evidence="3" id="KW-0949">S-adenosyl-L-methionine</keyword>
<reference evidence="7" key="1">
    <citation type="submission" date="2012-04" db="EMBL/GenBank/DDBJ databases">
        <authorList>
            <person name="Borisov I.G."/>
            <person name="Ivanikova N.V."/>
            <person name="Pinevich A.V."/>
        </authorList>
    </citation>
    <scope>NUCLEOTIDE SEQUENCE</scope>
    <source>
        <strain evidence="7">CALU 1027</strain>
    </source>
</reference>
<keyword evidence="1 7" id="KW-0489">Methyltransferase</keyword>
<dbReference type="PANTHER" id="PTHR33841">
    <property type="entry name" value="DNA METHYLTRANSFERASE YEEA-RELATED"/>
    <property type="match status" value="1"/>
</dbReference>
<dbReference type="InterPro" id="IPR029063">
    <property type="entry name" value="SAM-dependent_MTases_sf"/>
</dbReference>
<evidence type="ECO:0000256" key="3">
    <source>
        <dbReference type="ARBA" id="ARBA00022691"/>
    </source>
</evidence>
<name>A0A0M2PXM0_PROHO</name>
<dbReference type="InterPro" id="IPR003356">
    <property type="entry name" value="DNA_methylase_A-5"/>
</dbReference>
<evidence type="ECO:0000313" key="8">
    <source>
        <dbReference type="Proteomes" id="UP000034681"/>
    </source>
</evidence>
<sequence>MSRSSRPSRQQLDPLAKWLALDWNRPERSYNPDVRDFLAGLLDYPKDRVVTEDAGGGGYPDIKLLAPEKIAWVVGDLKKDDAELNTESGRRKLWNQKRKYIEGLTRYVLFLTAHYLWIVLPTGVGVAGFEDPCNLSEITFEELKEKLRFISYEQATHGNQWATFIDGKLPYVYLKLDTPDTLDRLRQDLQTSFTELGTAAEQAIASLIQQYEEFRQQEQYIQRNLVDTGDTQRRALVRLRFRFDFHRHLFEDLLPRFEDQYGRDVNAKGKQVEERIRESFVADSVAVLVARVLFLRLVEDLGLTKKRRLSNGGPQDWAAFVDHLTNDAKAFVELVAKDMGRLYCEPFERNLFDWIYEANGALDEALQRLILRFNAYDFSGLSEEILGDIYQTFLPPAKRKRLGEFYTPPSIVDWLLEQTVFQHGEGKLLDPSCGSGSFLVRYIHRCLEDAKTRGLDPDTVLQELQATVWGFDLNPFAAFISHFQLMWALVRFKPSTNPVDIPNIHIYNLNSLLRESDLVPLLGEGFLSPGSVERDSQQWKYIVGNPPYIRAERVKYNDEMRGLWQQVWGQNADTGLVFLYRALTESLESGGWLGMVVSGGYANSKAAAKVWKLLYPGREAALRKIVWLEFTDKPVWDVARVPLILVIERVPAQESDEIELYVPSQWTSDEPPVKVSYKDFFDAKVNPRVTDIDPSNPREGLWGDYLLPLVHPEDVPILKKLYPNGNGGNIVELKEAVARQLSRNNHPFWWTYGIQRGGVEVTPEPTGTNPIEVIAGRSLAMGWHGEPAGWVDLEAVKDRSYGKLSLWADQVHHVFIAVAKFTQSLTAAVVTSSTPENSLASLDTVIVALPKKGGSPPEAVAAYLNSKLARFYWAIRLRSGVIQGFYATNYPRVLEALPWVRTLDSTIEQELVTGYNELARFAAIAKNNPDEWLLSEVESRIKTSRYKLSDRNLGLNFADWSTEDVDVEELILDGNCIRAGLFSLELVDTDVAALVYKLLTLNADEETTISRAIIQKLLVPQDYAALMQDYRQRSASFQQIESDFFAILHQIDDTVYAMFGLTDDEKTHIENRLASFPLNKLQPRYPWQTVKPRPIKAYTSDRFA</sequence>
<keyword evidence="5" id="KW-0472">Membrane</keyword>
<keyword evidence="5" id="KW-0812">Transmembrane</keyword>
<proteinExistence type="predicted"/>
<keyword evidence="2" id="KW-0808">Transferase</keyword>
<protein>
    <submittedName>
        <fullName evidence="7">N-6 DNA methylase</fullName>
    </submittedName>
</protein>
<dbReference type="GO" id="GO:0003677">
    <property type="term" value="F:DNA binding"/>
    <property type="evidence" value="ECO:0007669"/>
    <property type="project" value="InterPro"/>
</dbReference>
<feature type="transmembrane region" description="Helical" evidence="5">
    <location>
        <begin position="107"/>
        <end position="129"/>
    </location>
</feature>
<evidence type="ECO:0000313" key="7">
    <source>
        <dbReference type="EMBL" id="KKI99822.1"/>
    </source>
</evidence>
<dbReference type="Gene3D" id="3.40.50.150">
    <property type="entry name" value="Vaccinia Virus protein VP39"/>
    <property type="match status" value="1"/>
</dbReference>
<dbReference type="AlphaFoldDB" id="A0A0M2PXM0"/>
<dbReference type="STRING" id="317619.GCA_000332315_03140"/>
<dbReference type="GO" id="GO:0032259">
    <property type="term" value="P:methylation"/>
    <property type="evidence" value="ECO:0007669"/>
    <property type="project" value="UniProtKB-KW"/>
</dbReference>
<accession>A0A0M2PXM0</accession>
<dbReference type="PANTHER" id="PTHR33841:SF5">
    <property type="entry name" value="DNA METHYLASE (MODIFICATION METHYLASE) (METHYLTRANSFERASE)-RELATED"/>
    <property type="match status" value="1"/>
</dbReference>
<dbReference type="Proteomes" id="UP000034681">
    <property type="component" value="Unassembled WGS sequence"/>
</dbReference>
<dbReference type="PROSITE" id="PS00092">
    <property type="entry name" value="N6_MTASE"/>
    <property type="match status" value="1"/>
</dbReference>
<evidence type="ECO:0000259" key="6">
    <source>
        <dbReference type="Pfam" id="PF02384"/>
    </source>
</evidence>
<dbReference type="InterPro" id="IPR002052">
    <property type="entry name" value="DNA_methylase_N6_adenine_CS"/>
</dbReference>
<feature type="domain" description="DNA methylase adenine-specific" evidence="6">
    <location>
        <begin position="383"/>
        <end position="601"/>
    </location>
</feature>
<gene>
    <name evidence="7" type="ORF">PROH_08215</name>
</gene>
<evidence type="ECO:0000256" key="5">
    <source>
        <dbReference type="SAM" id="Phobius"/>
    </source>
</evidence>
<dbReference type="GO" id="GO:0008170">
    <property type="term" value="F:N-methyltransferase activity"/>
    <property type="evidence" value="ECO:0007669"/>
    <property type="project" value="InterPro"/>
</dbReference>
<dbReference type="EMBL" id="AJTX02000004">
    <property type="protein sequence ID" value="KKI99822.1"/>
    <property type="molecule type" value="Genomic_DNA"/>
</dbReference>
<keyword evidence="5" id="KW-1133">Transmembrane helix</keyword>
<evidence type="ECO:0000256" key="2">
    <source>
        <dbReference type="ARBA" id="ARBA00022679"/>
    </source>
</evidence>
<dbReference type="GO" id="GO:0009307">
    <property type="term" value="P:DNA restriction-modification system"/>
    <property type="evidence" value="ECO:0007669"/>
    <property type="project" value="UniProtKB-KW"/>
</dbReference>
<evidence type="ECO:0000256" key="4">
    <source>
        <dbReference type="ARBA" id="ARBA00022747"/>
    </source>
</evidence>
<dbReference type="OrthoDB" id="467945at2"/>
<evidence type="ECO:0000256" key="1">
    <source>
        <dbReference type="ARBA" id="ARBA00022603"/>
    </source>
</evidence>
<dbReference type="PRINTS" id="PR00507">
    <property type="entry name" value="N12N6MTFRASE"/>
</dbReference>
<comment type="caution">
    <text evidence="7">The sequence shown here is derived from an EMBL/GenBank/DDBJ whole genome shotgun (WGS) entry which is preliminary data.</text>
</comment>
<keyword evidence="8" id="KW-1185">Reference proteome</keyword>